<dbReference type="CDD" id="cd00093">
    <property type="entry name" value="HTH_XRE"/>
    <property type="match status" value="1"/>
</dbReference>
<dbReference type="PROSITE" id="PS50943">
    <property type="entry name" value="HTH_CROC1"/>
    <property type="match status" value="1"/>
</dbReference>
<gene>
    <name evidence="2" type="ORF">EV193_103509</name>
</gene>
<dbReference type="InterPro" id="IPR043917">
    <property type="entry name" value="DUF5753"/>
</dbReference>
<dbReference type="SUPFAM" id="SSF47413">
    <property type="entry name" value="lambda repressor-like DNA-binding domains"/>
    <property type="match status" value="1"/>
</dbReference>
<organism evidence="2 3">
    <name type="scientific">Herbihabitans rhizosphaerae</name>
    <dbReference type="NCBI Taxonomy" id="1872711"/>
    <lineage>
        <taxon>Bacteria</taxon>
        <taxon>Bacillati</taxon>
        <taxon>Actinomycetota</taxon>
        <taxon>Actinomycetes</taxon>
        <taxon>Pseudonocardiales</taxon>
        <taxon>Pseudonocardiaceae</taxon>
        <taxon>Herbihabitans</taxon>
    </lineage>
</organism>
<proteinExistence type="predicted"/>
<evidence type="ECO:0000313" key="2">
    <source>
        <dbReference type="EMBL" id="RZS41189.1"/>
    </source>
</evidence>
<dbReference type="InterPro" id="IPR001387">
    <property type="entry name" value="Cro/C1-type_HTH"/>
</dbReference>
<dbReference type="Proteomes" id="UP000294257">
    <property type="component" value="Unassembled WGS sequence"/>
</dbReference>
<comment type="caution">
    <text evidence="2">The sequence shown here is derived from an EMBL/GenBank/DDBJ whole genome shotgun (WGS) entry which is preliminary data.</text>
</comment>
<keyword evidence="3" id="KW-1185">Reference proteome</keyword>
<protein>
    <submittedName>
        <fullName evidence="2">Transcriptional regulator with XRE-family HTH domain</fullName>
    </submittedName>
</protein>
<dbReference type="Gene3D" id="1.10.260.40">
    <property type="entry name" value="lambda repressor-like DNA-binding domains"/>
    <property type="match status" value="1"/>
</dbReference>
<accession>A0A4Q7KVX2</accession>
<reference evidence="2 3" key="1">
    <citation type="submission" date="2019-02" db="EMBL/GenBank/DDBJ databases">
        <title>Genomic Encyclopedia of Type Strains, Phase IV (KMG-IV): sequencing the most valuable type-strain genomes for metagenomic binning, comparative biology and taxonomic classification.</title>
        <authorList>
            <person name="Goeker M."/>
        </authorList>
    </citation>
    <scope>NUCLEOTIDE SEQUENCE [LARGE SCALE GENOMIC DNA]</scope>
    <source>
        <strain evidence="2 3">DSM 101727</strain>
    </source>
</reference>
<dbReference type="Pfam" id="PF13560">
    <property type="entry name" value="HTH_31"/>
    <property type="match status" value="1"/>
</dbReference>
<name>A0A4Q7KVX2_9PSEU</name>
<dbReference type="OrthoDB" id="2991476at2"/>
<dbReference type="InterPro" id="IPR010982">
    <property type="entry name" value="Lambda_DNA-bd_dom_sf"/>
</dbReference>
<evidence type="ECO:0000259" key="1">
    <source>
        <dbReference type="PROSITE" id="PS50943"/>
    </source>
</evidence>
<evidence type="ECO:0000313" key="3">
    <source>
        <dbReference type="Proteomes" id="UP000294257"/>
    </source>
</evidence>
<dbReference type="GO" id="GO:0003677">
    <property type="term" value="F:DNA binding"/>
    <property type="evidence" value="ECO:0007669"/>
    <property type="project" value="InterPro"/>
</dbReference>
<sequence>MARTPKARALGAALRQARQANGMILRELGAAIGRDIGVISRWENGERTPKPEQVAQILTKLGVTGERYDEIMTLAYRTGESQWVATTLPERRQQMVAYVDWEQNARQIVEVAPLLIPGLLQVPDYVRGIMTDAGVSASEIASRVTERIGRRDVITKRNPASLLVLLGHATLRQDIGGRDVTIEQLQHLLTMATCDNIELRLIPDHRGWHPGLDGTFALIEAKRPTDSGRTRSSVVFAGTRLADLMLHEDTDVAAYRRAIDKIMAIALPPESSARIIADLLDRMEKDRGT</sequence>
<dbReference type="Pfam" id="PF19054">
    <property type="entry name" value="DUF5753"/>
    <property type="match status" value="1"/>
</dbReference>
<feature type="domain" description="HTH cro/C1-type" evidence="1">
    <location>
        <begin position="14"/>
        <end position="67"/>
    </location>
</feature>
<dbReference type="EMBL" id="SGWQ01000003">
    <property type="protein sequence ID" value="RZS41189.1"/>
    <property type="molecule type" value="Genomic_DNA"/>
</dbReference>
<dbReference type="AlphaFoldDB" id="A0A4Q7KVX2"/>
<dbReference type="SMART" id="SM00530">
    <property type="entry name" value="HTH_XRE"/>
    <property type="match status" value="1"/>
</dbReference>